<evidence type="ECO:0000256" key="1">
    <source>
        <dbReference type="ARBA" id="ARBA00004123"/>
    </source>
</evidence>
<feature type="domain" description="C2H2-type" evidence="9">
    <location>
        <begin position="696"/>
        <end position="724"/>
    </location>
</feature>
<feature type="compositionally biased region" description="Basic residues" evidence="8">
    <location>
        <begin position="309"/>
        <end position="319"/>
    </location>
</feature>
<sequence>MDNDGDVIVIKEEEGDGERNQEDEPVDVDNEPSPPPMLPLHGLQSMFDTIDYLIVQDGYQCAACPENRRRSFPDMPALRRHMVRHVKEGESRCPGVKKDFLCNHCNRTFERIDLLRKHLLEALRVEYGPGKSESDDDEDDGDGEGTGESIIYIVKKGRLTCSACDAEFGPVTRWNREKFKLHVGEVHWTPPPLKCDECGKRFNNADKLERHILRHAESLEVGWMGSQPSTSALASVKMEEHDPIDSTALSDELQDPMDVLQVQEMTEIEVKVELQDGEPNDYVVETRSSSENSSSESESSDSDSDYGRGKRQKKRRKAKAKAEAKKLATARKISGGEDGSIILACNLCEEGFLVQELLDRHMAQKHDDRDRPFRCSECSKTYLTNGNLQEHIRMAHSGVKFTCKECGINLSTKSSWKRHMQGHTEEGYTCELCKEKFSSHTVLAKHRRRVHEKVQKNFICLECGSTYDDNASLREHRLSHTDIRRWECETCGMKFKRSHNLSVHRKTHLAQKKPVPTIKCQECDEMFTTKMALAAHRYVHGRYVCKICKRTFETQSGLMQHRKDDHKLIKHTGTECRTCHAKFQNSEELLEHRQELHANDPMLECDVCKARYPTPAALRTHQRYHDKVILYNCPNCPEAFNSQLLLDRHLKVDHKDKKNHICDLCGKGYPTKRQIAAHLIRHKNPNRSQSEPPGCHICDMCGKEFRFRMTLKRHVFNTHTNQNTFKCDQCDKVLASAEGLKLHQRSHSDDQSIMCELCGRSFLQPYRLKVHMESHMREGNDYRCHICSRTCRDPQKLEIHMKLHTGETQFHCTQCQRYFVTKRHYKLHMQRIHETEVKCLRCDKIFPTPKKMRLHIKIHDFPDYLECPKCYTCVKDKKTMARHMKQHENEGVRVPCQYCPLTFATKKTRRKHERHMHSDEVVQMVGHQMVDEEEEGAEDYEDEDEDMLAGVGEREDEVSVG</sequence>
<keyword evidence="11" id="KW-1185">Reference proteome</keyword>
<reference evidence="10" key="2">
    <citation type="submission" date="2022-10" db="UniProtKB">
        <authorList>
            <consortium name="EnsemblMetazoa"/>
        </authorList>
    </citation>
    <scope>IDENTIFICATION</scope>
    <source>
        <strain evidence="10">LVP_AGWG</strain>
    </source>
</reference>
<dbReference type="Gene3D" id="3.30.160.60">
    <property type="entry name" value="Classic Zinc Finger"/>
    <property type="match status" value="12"/>
</dbReference>
<feature type="domain" description="C2H2-type" evidence="9">
    <location>
        <begin position="574"/>
        <end position="602"/>
    </location>
</feature>
<feature type="domain" description="C2H2-type" evidence="9">
    <location>
        <begin position="193"/>
        <end position="220"/>
    </location>
</feature>
<feature type="domain" description="C2H2-type" evidence="9">
    <location>
        <begin position="782"/>
        <end position="809"/>
    </location>
</feature>
<feature type="domain" description="C2H2-type" evidence="9">
    <location>
        <begin position="373"/>
        <end position="401"/>
    </location>
</feature>
<keyword evidence="3" id="KW-0677">Repeat</keyword>
<feature type="domain" description="C2H2-type" evidence="9">
    <location>
        <begin position="660"/>
        <end position="687"/>
    </location>
</feature>
<feature type="domain" description="C2H2-type" evidence="9">
    <location>
        <begin position="518"/>
        <end position="540"/>
    </location>
</feature>
<feature type="domain" description="C2H2-type" evidence="9">
    <location>
        <begin position="753"/>
        <end position="780"/>
    </location>
</feature>
<feature type="domain" description="C2H2-type" evidence="9">
    <location>
        <begin position="725"/>
        <end position="752"/>
    </location>
</feature>
<evidence type="ECO:0000256" key="6">
    <source>
        <dbReference type="ARBA" id="ARBA00023242"/>
    </source>
</evidence>
<comment type="subcellular location">
    <subcellularLocation>
        <location evidence="1">Nucleus</location>
    </subcellularLocation>
</comment>
<dbReference type="InterPro" id="IPR056438">
    <property type="entry name" value="Znf-C2H2_CTCF"/>
</dbReference>
<reference evidence="10 11" key="1">
    <citation type="submission" date="2017-06" db="EMBL/GenBank/DDBJ databases">
        <title>Aedes aegypti genome working group (AGWG) sequencing and assembly.</title>
        <authorList>
            <consortium name="Aedes aegypti Genome Working Group (AGWG)"/>
            <person name="Matthews B.J."/>
        </authorList>
    </citation>
    <scope>NUCLEOTIDE SEQUENCE [LARGE SCALE GENOMIC DNA]</scope>
    <source>
        <strain evidence="10 11">LVP_AGWG</strain>
    </source>
</reference>
<feature type="domain" description="C2H2-type" evidence="9">
    <location>
        <begin position="631"/>
        <end position="659"/>
    </location>
</feature>
<dbReference type="PROSITE" id="PS00028">
    <property type="entry name" value="ZINC_FINGER_C2H2_1"/>
    <property type="match status" value="20"/>
</dbReference>
<evidence type="ECO:0000256" key="4">
    <source>
        <dbReference type="ARBA" id="ARBA00022771"/>
    </source>
</evidence>
<keyword evidence="6" id="KW-0539">Nucleus</keyword>
<dbReference type="EnsemblMetazoa" id="AAEL002290-RB">
    <property type="protein sequence ID" value="AAEL002290-PB"/>
    <property type="gene ID" value="AAEL002290"/>
</dbReference>
<dbReference type="GO" id="GO:0005634">
    <property type="term" value="C:nucleus"/>
    <property type="evidence" value="ECO:0007669"/>
    <property type="project" value="UniProtKB-SubCell"/>
</dbReference>
<dbReference type="SUPFAM" id="SSF57667">
    <property type="entry name" value="beta-beta-alpha zinc fingers"/>
    <property type="match status" value="10"/>
</dbReference>
<feature type="domain" description="C2H2-type" evidence="9">
    <location>
        <begin position="428"/>
        <end position="456"/>
    </location>
</feature>
<dbReference type="AlphaFoldDB" id="A0A903TSK0"/>
<evidence type="ECO:0000256" key="3">
    <source>
        <dbReference type="ARBA" id="ARBA00022737"/>
    </source>
</evidence>
<feature type="domain" description="C2H2-type" evidence="9">
    <location>
        <begin position="894"/>
        <end position="922"/>
    </location>
</feature>
<evidence type="ECO:0000256" key="2">
    <source>
        <dbReference type="ARBA" id="ARBA00022723"/>
    </source>
</evidence>
<evidence type="ECO:0000313" key="11">
    <source>
        <dbReference type="Proteomes" id="UP000008820"/>
    </source>
</evidence>
<feature type="region of interest" description="Disordered" evidence="8">
    <location>
        <begin position="1"/>
        <end position="33"/>
    </location>
</feature>
<feature type="compositionally biased region" description="Acidic residues" evidence="8">
    <location>
        <begin position="931"/>
        <end position="947"/>
    </location>
</feature>
<dbReference type="InterPro" id="IPR036236">
    <property type="entry name" value="Znf_C2H2_sf"/>
</dbReference>
<evidence type="ECO:0000256" key="8">
    <source>
        <dbReference type="SAM" id="MobiDB-lite"/>
    </source>
</evidence>
<protein>
    <recommendedName>
        <fullName evidence="9">C2H2-type domain-containing protein</fullName>
    </recommendedName>
</protein>
<keyword evidence="4 7" id="KW-0863">Zinc-finger</keyword>
<dbReference type="Proteomes" id="UP000008820">
    <property type="component" value="Chromosome 3"/>
</dbReference>
<dbReference type="PROSITE" id="PS50157">
    <property type="entry name" value="ZINC_FINGER_C2H2_2"/>
    <property type="match status" value="20"/>
</dbReference>
<gene>
    <name evidence="10" type="primary">5574209</name>
</gene>
<feature type="compositionally biased region" description="Acidic residues" evidence="8">
    <location>
        <begin position="134"/>
        <end position="145"/>
    </location>
</feature>
<dbReference type="InterPro" id="IPR013087">
    <property type="entry name" value="Znf_C2H2_type"/>
</dbReference>
<feature type="domain" description="C2H2-type" evidence="9">
    <location>
        <begin position="401"/>
        <end position="428"/>
    </location>
</feature>
<dbReference type="Pfam" id="PF13912">
    <property type="entry name" value="zf-C2H2_6"/>
    <property type="match status" value="3"/>
</dbReference>
<evidence type="ECO:0000256" key="5">
    <source>
        <dbReference type="ARBA" id="ARBA00022833"/>
    </source>
</evidence>
<feature type="domain" description="C2H2-type" evidence="9">
    <location>
        <begin position="837"/>
        <end position="859"/>
    </location>
</feature>
<dbReference type="GO" id="GO:0008270">
    <property type="term" value="F:zinc ion binding"/>
    <property type="evidence" value="ECO:0007669"/>
    <property type="project" value="UniProtKB-KW"/>
</dbReference>
<feature type="compositionally biased region" description="Basic and acidic residues" evidence="8">
    <location>
        <begin position="9"/>
        <end position="22"/>
    </location>
</feature>
<feature type="domain" description="C2H2-type" evidence="9">
    <location>
        <begin position="543"/>
        <end position="576"/>
    </location>
</feature>
<dbReference type="OrthoDB" id="7752219at2759"/>
<evidence type="ECO:0000256" key="7">
    <source>
        <dbReference type="PROSITE-ProRule" id="PRU00042"/>
    </source>
</evidence>
<feature type="region of interest" description="Disordered" evidence="8">
    <location>
        <begin position="931"/>
        <end position="961"/>
    </location>
</feature>
<feature type="domain" description="C2H2-type" evidence="9">
    <location>
        <begin position="603"/>
        <end position="625"/>
    </location>
</feature>
<dbReference type="PANTHER" id="PTHR24379">
    <property type="entry name" value="KRAB AND ZINC FINGER DOMAIN-CONTAINING"/>
    <property type="match status" value="1"/>
</dbReference>
<keyword evidence="5" id="KW-0862">Zinc</keyword>
<proteinExistence type="predicted"/>
<evidence type="ECO:0000259" key="9">
    <source>
        <dbReference type="PROSITE" id="PS50157"/>
    </source>
</evidence>
<feature type="domain" description="C2H2-type" evidence="9">
    <location>
        <begin position="100"/>
        <end position="129"/>
    </location>
</feature>
<feature type="region of interest" description="Disordered" evidence="8">
    <location>
        <begin position="128"/>
        <end position="147"/>
    </location>
</feature>
<organism evidence="10 11">
    <name type="scientific">Aedes aegypti</name>
    <name type="common">Yellowfever mosquito</name>
    <name type="synonym">Culex aegypti</name>
    <dbReference type="NCBI Taxonomy" id="7159"/>
    <lineage>
        <taxon>Eukaryota</taxon>
        <taxon>Metazoa</taxon>
        <taxon>Ecdysozoa</taxon>
        <taxon>Arthropoda</taxon>
        <taxon>Hexapoda</taxon>
        <taxon>Insecta</taxon>
        <taxon>Pterygota</taxon>
        <taxon>Neoptera</taxon>
        <taxon>Endopterygota</taxon>
        <taxon>Diptera</taxon>
        <taxon>Nematocera</taxon>
        <taxon>Culicoidea</taxon>
        <taxon>Culicidae</taxon>
        <taxon>Culicinae</taxon>
        <taxon>Aedini</taxon>
        <taxon>Aedes</taxon>
        <taxon>Stegomyia</taxon>
    </lineage>
</organism>
<feature type="domain" description="C2H2-type" evidence="9">
    <location>
        <begin position="486"/>
        <end position="513"/>
    </location>
</feature>
<keyword evidence="2" id="KW-0479">Metal-binding</keyword>
<name>A0A903TSK0_AEDAE</name>
<feature type="domain" description="C2H2-type" evidence="9">
    <location>
        <begin position="458"/>
        <end position="485"/>
    </location>
</feature>
<feature type="region of interest" description="Disordered" evidence="8">
    <location>
        <begin position="272"/>
        <end position="324"/>
    </location>
</feature>
<dbReference type="PANTHER" id="PTHR24379:SF127">
    <property type="entry name" value="BLOODY FINGERS-RELATED"/>
    <property type="match status" value="1"/>
</dbReference>
<dbReference type="SMART" id="SM00355">
    <property type="entry name" value="ZnF_C2H2"/>
    <property type="match status" value="24"/>
</dbReference>
<dbReference type="Pfam" id="PF00096">
    <property type="entry name" value="zf-C2H2"/>
    <property type="match status" value="8"/>
</dbReference>
<evidence type="ECO:0000313" key="10">
    <source>
        <dbReference type="EnsemblMetazoa" id="AAEL002290-PB"/>
    </source>
</evidence>
<feature type="domain" description="C2H2-type" evidence="9">
    <location>
        <begin position="810"/>
        <end position="838"/>
    </location>
</feature>
<dbReference type="GO" id="GO:0010468">
    <property type="term" value="P:regulation of gene expression"/>
    <property type="evidence" value="ECO:0007669"/>
    <property type="project" value="UniProtKB-ARBA"/>
</dbReference>
<dbReference type="Pfam" id="PF23611">
    <property type="entry name" value="zf-C2H2_16"/>
    <property type="match status" value="1"/>
</dbReference>
<accession>A0A903TSK0</accession>